<sequence length="704" mass="79437">MNKKLMQRMFDLLPEGRKKDSLMSKYKRVLENKNRGEGGLQDSFEFKPKGHIKIEEIDSSGKVLGTLADQSNLVVNGAEEILLRSFSGDPNRILYKNRLPKKDETEIFFIENSKLSEENLFDGNQLLHSPNVIWSAVDDSKFDVSYGYYPVTVYIKEENSTEYEKKAFRIYKENVPGSVPLISEVYSTYTNMFIGIGEGKHYKLNMNDPRLIYSEGFHPGEDIAQTNVENHEVKFIGKISRFALDFEVSNKGSNIGIYVNGTLRETVKSLDESLTTPIIKSLEYDGFDNEVETEIRIVHSGSDSGIENSEMTLKALYIDELSKNMNGLIKEFKNFEVDFLTPAAYNTTPMGPYTIQLPNFPVKKGSVEVKYNELTFSEVDSPERLTDTTFYLDDLHGVVEFNRALAGVNVTYSITGEIYDTELPETMTATNVSYVTASELNQNETPVGVINGINKTFTLTKKNIKSGTLTIKKSGTMLTESEITSINYSTGEVILEVAPNSGETITAEYVYIHEETTTSDANKYITPYEIKEDTLKLFDQNGNELQKVDSKQDFGDGKYMLVEDNKKAVLISLKNKDSQVITRIEAIYKSDEKPGVPTNYSRAVIEKPKTVNEYPWFELDKGAVRFVAEFPELKPAHNVTIREMGLFDGPRMDDEVAGFNNYPVKAFSLVRVGETRKDVNTGIRITWTITLLNEDGKPFHGGNN</sequence>
<proteinExistence type="predicted"/>
<dbReference type="Proteomes" id="UP000665181">
    <property type="component" value="Unassembled WGS sequence"/>
</dbReference>
<evidence type="ECO:0000313" key="1">
    <source>
        <dbReference type="EMBL" id="MBO3794261.1"/>
    </source>
</evidence>
<reference evidence="1" key="1">
    <citation type="submission" date="2021-03" db="EMBL/GenBank/DDBJ databases">
        <title>Isolation of Bacillus subtilis from fermented food sample.</title>
        <authorList>
            <person name="Lakshmanan V."/>
            <person name="Athira K."/>
            <person name="Rajagopal K."/>
        </authorList>
    </citation>
    <scope>NUCLEOTIDE SEQUENCE</scope>
    <source>
        <strain evidence="1">S1</strain>
    </source>
</reference>
<evidence type="ECO:0000313" key="2">
    <source>
        <dbReference type="Proteomes" id="UP000665181"/>
    </source>
</evidence>
<name>A0A8I1WC77_BACIU</name>
<dbReference type="RefSeq" id="WP_163190165.1">
    <property type="nucleotide sequence ID" value="NZ_JAGFPW010000005.1"/>
</dbReference>
<comment type="caution">
    <text evidence="1">The sequence shown here is derived from an EMBL/GenBank/DDBJ whole genome shotgun (WGS) entry which is preliminary data.</text>
</comment>
<dbReference type="AlphaFoldDB" id="A0A8I1WC77"/>
<dbReference type="EMBL" id="JAGFPW010000005">
    <property type="protein sequence ID" value="MBO3794261.1"/>
    <property type="molecule type" value="Genomic_DNA"/>
</dbReference>
<accession>A0A8I1WC77</accession>
<organism evidence="1 2">
    <name type="scientific">Bacillus subtilis</name>
    <dbReference type="NCBI Taxonomy" id="1423"/>
    <lineage>
        <taxon>Bacteria</taxon>
        <taxon>Bacillati</taxon>
        <taxon>Bacillota</taxon>
        <taxon>Bacilli</taxon>
        <taxon>Bacillales</taxon>
        <taxon>Bacillaceae</taxon>
        <taxon>Bacillus</taxon>
    </lineage>
</organism>
<protein>
    <submittedName>
        <fullName evidence="1">Uncharacterized protein</fullName>
    </submittedName>
</protein>
<gene>
    <name evidence="1" type="ORF">J5227_08055</name>
</gene>